<dbReference type="EMBL" id="JAMQBK010000051">
    <property type="protein sequence ID" value="MCM2372731.1"/>
    <property type="molecule type" value="Genomic_DNA"/>
</dbReference>
<feature type="domain" description="RNA polymerase sigma-70 ECF-like HTH" evidence="1">
    <location>
        <begin position="2"/>
        <end position="29"/>
    </location>
</feature>
<gene>
    <name evidence="2" type="ORF">NB063_19125</name>
</gene>
<sequence>MSHWNSRGHFFGTAAEAMRRILVDQSHSRFSRSMLQTKRFPTCADFPLKLAIECQRAKGARGSTNKQ</sequence>
<keyword evidence="3" id="KW-1185">Reference proteome</keyword>
<evidence type="ECO:0000313" key="3">
    <source>
        <dbReference type="Proteomes" id="UP001202961"/>
    </source>
</evidence>
<proteinExistence type="predicted"/>
<protein>
    <submittedName>
        <fullName evidence="2">ECF-type sigma factor</fullName>
    </submittedName>
</protein>
<name>A0ABT0U8Q6_9BACT</name>
<evidence type="ECO:0000313" key="2">
    <source>
        <dbReference type="EMBL" id="MCM2372731.1"/>
    </source>
</evidence>
<dbReference type="Proteomes" id="UP001202961">
    <property type="component" value="Unassembled WGS sequence"/>
</dbReference>
<organism evidence="2 3">
    <name type="scientific">Aporhodopirellula aestuarii</name>
    <dbReference type="NCBI Taxonomy" id="2950107"/>
    <lineage>
        <taxon>Bacteria</taxon>
        <taxon>Pseudomonadati</taxon>
        <taxon>Planctomycetota</taxon>
        <taxon>Planctomycetia</taxon>
        <taxon>Pirellulales</taxon>
        <taxon>Pirellulaceae</taxon>
        <taxon>Aporhodopirellula</taxon>
    </lineage>
</organism>
<dbReference type="RefSeq" id="WP_250930364.1">
    <property type="nucleotide sequence ID" value="NZ_JAMQBK010000051.1"/>
</dbReference>
<accession>A0ABT0U8Q6</accession>
<dbReference type="Pfam" id="PF07638">
    <property type="entry name" value="Sigma70_ECF"/>
    <property type="match status" value="1"/>
</dbReference>
<comment type="caution">
    <text evidence="2">The sequence shown here is derived from an EMBL/GenBank/DDBJ whole genome shotgun (WGS) entry which is preliminary data.</text>
</comment>
<dbReference type="InterPro" id="IPR053812">
    <property type="entry name" value="HTH_Sigma70_ECF-like"/>
</dbReference>
<evidence type="ECO:0000259" key="1">
    <source>
        <dbReference type="Pfam" id="PF07638"/>
    </source>
</evidence>
<reference evidence="2 3" key="1">
    <citation type="journal article" date="2022" name="Syst. Appl. Microbiol.">
        <title>Rhodopirellula aestuarii sp. nov., a novel member of the genus Rhodopirellula isolated from brackish sediments collected in the Tagus River estuary, Portugal.</title>
        <authorList>
            <person name="Vitorino I.R."/>
            <person name="Klimek D."/>
            <person name="Calusinska M."/>
            <person name="Lobo-da-Cunha A."/>
            <person name="Vasconcelos V."/>
            <person name="Lage O.M."/>
        </authorList>
    </citation>
    <scope>NUCLEOTIDE SEQUENCE [LARGE SCALE GENOMIC DNA]</scope>
    <source>
        <strain evidence="2 3">ICT_H3.1</strain>
    </source>
</reference>